<dbReference type="PANTHER" id="PTHR25952">
    <property type="entry name" value="ENDO/EXONUCLEASE/PHOSPHATASE DOMAIN-CONTAINING PROTEIN"/>
    <property type="match status" value="1"/>
</dbReference>
<dbReference type="EMBL" id="JACASE010000014">
    <property type="protein sequence ID" value="KAF6410576.1"/>
    <property type="molecule type" value="Genomic_DNA"/>
</dbReference>
<sequence length="130" mass="15137">MAIFPKLIYRFNIMPIKILAFFSIAEVDKLILKFICNCKVSQIAETILKKKNKIGGLTLPDFKTYYKATAIKTVWYQHKDKLINQWDRIKSTEINSYIYSHLIFNKGVKTFQGERIVFSTNGMGQPDNHV</sequence>
<comment type="caution">
    <text evidence="1">The sequence shown here is derived from an EMBL/GenBank/DDBJ whole genome shotgun (WGS) entry which is preliminary data.</text>
</comment>
<organism evidence="1 2">
    <name type="scientific">Rousettus aegyptiacus</name>
    <name type="common">Egyptian fruit bat</name>
    <name type="synonym">Pteropus aegyptiacus</name>
    <dbReference type="NCBI Taxonomy" id="9407"/>
    <lineage>
        <taxon>Eukaryota</taxon>
        <taxon>Metazoa</taxon>
        <taxon>Chordata</taxon>
        <taxon>Craniata</taxon>
        <taxon>Vertebrata</taxon>
        <taxon>Euteleostomi</taxon>
        <taxon>Mammalia</taxon>
        <taxon>Eutheria</taxon>
        <taxon>Laurasiatheria</taxon>
        <taxon>Chiroptera</taxon>
        <taxon>Yinpterochiroptera</taxon>
        <taxon>Pteropodoidea</taxon>
        <taxon>Pteropodidae</taxon>
        <taxon>Rousettinae</taxon>
        <taxon>Rousettus</taxon>
    </lineage>
</organism>
<dbReference type="PANTHER" id="PTHR25952:SF255">
    <property type="entry name" value="LINE-1 RETROTRANSPOSABLE ELEMENT ORF2 PROTEIN"/>
    <property type="match status" value="1"/>
</dbReference>
<gene>
    <name evidence="1" type="ORF">HJG63_009085</name>
</gene>
<evidence type="ECO:0000313" key="2">
    <source>
        <dbReference type="Proteomes" id="UP000593571"/>
    </source>
</evidence>
<evidence type="ECO:0000313" key="1">
    <source>
        <dbReference type="EMBL" id="KAF6410576.1"/>
    </source>
</evidence>
<name>A0A7J8CIA5_ROUAE</name>
<dbReference type="Proteomes" id="UP000593571">
    <property type="component" value="Unassembled WGS sequence"/>
</dbReference>
<proteinExistence type="predicted"/>
<accession>A0A7J8CIA5</accession>
<keyword evidence="2" id="KW-1185">Reference proteome</keyword>
<protein>
    <submittedName>
        <fullName evidence="1">Uncharacterized protein</fullName>
    </submittedName>
</protein>
<reference evidence="1 2" key="1">
    <citation type="journal article" date="2020" name="Nature">
        <title>Six reference-quality genomes reveal evolution of bat adaptations.</title>
        <authorList>
            <person name="Jebb D."/>
            <person name="Huang Z."/>
            <person name="Pippel M."/>
            <person name="Hughes G.M."/>
            <person name="Lavrichenko K."/>
            <person name="Devanna P."/>
            <person name="Winkler S."/>
            <person name="Jermiin L.S."/>
            <person name="Skirmuntt E.C."/>
            <person name="Katzourakis A."/>
            <person name="Burkitt-Gray L."/>
            <person name="Ray D.A."/>
            <person name="Sullivan K.A.M."/>
            <person name="Roscito J.G."/>
            <person name="Kirilenko B.M."/>
            <person name="Davalos L.M."/>
            <person name="Corthals A.P."/>
            <person name="Power M.L."/>
            <person name="Jones G."/>
            <person name="Ransome R.D."/>
            <person name="Dechmann D.K.N."/>
            <person name="Locatelli A.G."/>
            <person name="Puechmaille S.J."/>
            <person name="Fedrigo O."/>
            <person name="Jarvis E.D."/>
            <person name="Hiller M."/>
            <person name="Vernes S.C."/>
            <person name="Myers E.W."/>
            <person name="Teeling E.C."/>
        </authorList>
    </citation>
    <scope>NUCLEOTIDE SEQUENCE [LARGE SCALE GENOMIC DNA]</scope>
    <source>
        <strain evidence="1">MRouAeg1</strain>
        <tissue evidence="1">Muscle</tissue>
    </source>
</reference>
<dbReference type="InterPro" id="IPR053179">
    <property type="entry name" value="LINE-1_ORF2_RT/EN"/>
</dbReference>
<dbReference type="AlphaFoldDB" id="A0A7J8CIA5"/>